<dbReference type="Pfam" id="PF13639">
    <property type="entry name" value="zf-RING_2"/>
    <property type="match status" value="1"/>
</dbReference>
<dbReference type="CDD" id="cd16454">
    <property type="entry name" value="RING-H2_PA-TM-RING"/>
    <property type="match status" value="1"/>
</dbReference>
<dbReference type="SMART" id="SM00184">
    <property type="entry name" value="RING"/>
    <property type="match status" value="1"/>
</dbReference>
<keyword evidence="1" id="KW-0479">Metal-binding</keyword>
<dbReference type="InterPro" id="IPR013083">
    <property type="entry name" value="Znf_RING/FYVE/PHD"/>
</dbReference>
<accession>A0A3S4PCC5</accession>
<dbReference type="GO" id="GO:0008270">
    <property type="term" value="F:zinc ion binding"/>
    <property type="evidence" value="ECO:0007669"/>
    <property type="project" value="UniProtKB-KW"/>
</dbReference>
<protein>
    <submittedName>
        <fullName evidence="7">E3 ubiquitin-protein ligase RING1-like protein</fullName>
    </submittedName>
</protein>
<feature type="region of interest" description="Disordered" evidence="5">
    <location>
        <begin position="178"/>
        <end position="201"/>
    </location>
</feature>
<evidence type="ECO:0000313" key="7">
    <source>
        <dbReference type="EMBL" id="RWR88533.1"/>
    </source>
</evidence>
<evidence type="ECO:0000256" key="4">
    <source>
        <dbReference type="PROSITE-ProRule" id="PRU00175"/>
    </source>
</evidence>
<dbReference type="PANTHER" id="PTHR15710">
    <property type="entry name" value="E3 UBIQUITIN-PROTEIN LIGASE PRAJA"/>
    <property type="match status" value="1"/>
</dbReference>
<evidence type="ECO:0000256" key="1">
    <source>
        <dbReference type="ARBA" id="ARBA00022723"/>
    </source>
</evidence>
<organism evidence="7 8">
    <name type="scientific">Cinnamomum micranthum f. kanehirae</name>
    <dbReference type="NCBI Taxonomy" id="337451"/>
    <lineage>
        <taxon>Eukaryota</taxon>
        <taxon>Viridiplantae</taxon>
        <taxon>Streptophyta</taxon>
        <taxon>Embryophyta</taxon>
        <taxon>Tracheophyta</taxon>
        <taxon>Spermatophyta</taxon>
        <taxon>Magnoliopsida</taxon>
        <taxon>Magnoliidae</taxon>
        <taxon>Laurales</taxon>
        <taxon>Lauraceae</taxon>
        <taxon>Cinnamomum</taxon>
    </lineage>
</organism>
<comment type="caution">
    <text evidence="7">The sequence shown here is derived from an EMBL/GenBank/DDBJ whole genome shotgun (WGS) entry which is preliminary data.</text>
</comment>
<name>A0A3S4PCC5_9MAGN</name>
<dbReference type="Proteomes" id="UP000283530">
    <property type="component" value="Unassembled WGS sequence"/>
</dbReference>
<dbReference type="GO" id="GO:0005737">
    <property type="term" value="C:cytoplasm"/>
    <property type="evidence" value="ECO:0007669"/>
    <property type="project" value="TreeGrafter"/>
</dbReference>
<gene>
    <name evidence="7" type="ORF">CKAN_01755100</name>
</gene>
<evidence type="ECO:0000256" key="2">
    <source>
        <dbReference type="ARBA" id="ARBA00022771"/>
    </source>
</evidence>
<dbReference type="PANTHER" id="PTHR15710:SF217">
    <property type="entry name" value="E3 UBIQUITIN-PROTEIN LIGASE RDUF2"/>
    <property type="match status" value="1"/>
</dbReference>
<feature type="domain" description="RING-type" evidence="6">
    <location>
        <begin position="264"/>
        <end position="302"/>
    </location>
</feature>
<dbReference type="PROSITE" id="PS50089">
    <property type="entry name" value="ZF_RING_2"/>
    <property type="match status" value="1"/>
</dbReference>
<dbReference type="STRING" id="337451.A0A3S4PCC5"/>
<dbReference type="InterPro" id="IPR001841">
    <property type="entry name" value="Znf_RING"/>
</dbReference>
<dbReference type="OrthoDB" id="21204at2759"/>
<sequence>MEMSMSMAMQMFDRLKCVSSVELQRNEEAKVILEIDLRRKASWMGSVEETEISRSCNRFLVSDGYVFRFGSRYRLSSGFFNKCELGVTNALHHMGAFDVADDSKRDLLDYVYNISKRVMRLPTKEIVIHAEIDLVTVFQSQSEVSHGVMQLQPQPQPQMSYSRSRLDESLVFVGDPSLMPSQSQSQGVDGGHRRSDQSQSLTSDVGVIVRGSARQSDQLDALLQESVLLAEQRGFTTLPATTAAIEKLETKTFKEEEEMTGHLCTICLDGLIDGKQLPCLHVFHKDCITTWLKQCNSCPLCRFRLQD</sequence>
<dbReference type="GO" id="GO:0016567">
    <property type="term" value="P:protein ubiquitination"/>
    <property type="evidence" value="ECO:0007669"/>
    <property type="project" value="TreeGrafter"/>
</dbReference>
<dbReference type="EMBL" id="QPKB01000007">
    <property type="protein sequence ID" value="RWR88533.1"/>
    <property type="molecule type" value="Genomic_DNA"/>
</dbReference>
<dbReference type="Gene3D" id="3.30.40.10">
    <property type="entry name" value="Zinc/RING finger domain, C3HC4 (zinc finger)"/>
    <property type="match status" value="1"/>
</dbReference>
<dbReference type="SUPFAM" id="SSF57850">
    <property type="entry name" value="RING/U-box"/>
    <property type="match status" value="1"/>
</dbReference>
<keyword evidence="2 4" id="KW-0863">Zinc-finger</keyword>
<keyword evidence="8" id="KW-1185">Reference proteome</keyword>
<dbReference type="GO" id="GO:0061630">
    <property type="term" value="F:ubiquitin protein ligase activity"/>
    <property type="evidence" value="ECO:0007669"/>
    <property type="project" value="TreeGrafter"/>
</dbReference>
<proteinExistence type="predicted"/>
<evidence type="ECO:0000256" key="3">
    <source>
        <dbReference type="ARBA" id="ARBA00022833"/>
    </source>
</evidence>
<dbReference type="AlphaFoldDB" id="A0A3S4PCC5"/>
<keyword evidence="3" id="KW-0862">Zinc</keyword>
<reference evidence="7 8" key="1">
    <citation type="journal article" date="2019" name="Nat. Plants">
        <title>Stout camphor tree genome fills gaps in understanding of flowering plant genome evolution.</title>
        <authorList>
            <person name="Chaw S.M."/>
            <person name="Liu Y.C."/>
            <person name="Wu Y.W."/>
            <person name="Wang H.Y."/>
            <person name="Lin C.I."/>
            <person name="Wu C.S."/>
            <person name="Ke H.M."/>
            <person name="Chang L.Y."/>
            <person name="Hsu C.Y."/>
            <person name="Yang H.T."/>
            <person name="Sudianto E."/>
            <person name="Hsu M.H."/>
            <person name="Wu K.P."/>
            <person name="Wang L.N."/>
            <person name="Leebens-Mack J.H."/>
            <person name="Tsai I.J."/>
        </authorList>
    </citation>
    <scope>NUCLEOTIDE SEQUENCE [LARGE SCALE GENOMIC DNA]</scope>
    <source>
        <strain evidence="8">cv. Chaw 1501</strain>
        <tissue evidence="7">Young leaves</tissue>
    </source>
</reference>
<evidence type="ECO:0000256" key="5">
    <source>
        <dbReference type="SAM" id="MobiDB-lite"/>
    </source>
</evidence>
<evidence type="ECO:0000313" key="8">
    <source>
        <dbReference type="Proteomes" id="UP000283530"/>
    </source>
</evidence>
<evidence type="ECO:0000259" key="6">
    <source>
        <dbReference type="PROSITE" id="PS50089"/>
    </source>
</evidence>